<dbReference type="EMBL" id="CAJOBQ010001983">
    <property type="protein sequence ID" value="CAF4531207.1"/>
    <property type="molecule type" value="Genomic_DNA"/>
</dbReference>
<feature type="compositionally biased region" description="Polar residues" evidence="1">
    <location>
        <begin position="386"/>
        <end position="402"/>
    </location>
</feature>
<evidence type="ECO:0000313" key="6">
    <source>
        <dbReference type="EMBL" id="CAF4531207.1"/>
    </source>
</evidence>
<dbReference type="InterPro" id="IPR016186">
    <property type="entry name" value="C-type_lectin-like/link_sf"/>
</dbReference>
<gene>
    <name evidence="5" type="ORF">FME351_LOCUS30841</name>
    <name evidence="6" type="ORF">TSG867_LOCUS23282</name>
</gene>
<dbReference type="EMBL" id="CAJNYU010004404">
    <property type="protein sequence ID" value="CAF3751099.1"/>
    <property type="molecule type" value="Genomic_DNA"/>
</dbReference>
<feature type="signal peptide" evidence="3">
    <location>
        <begin position="1"/>
        <end position="24"/>
    </location>
</feature>
<organism evidence="5 7">
    <name type="scientific">Rotaria socialis</name>
    <dbReference type="NCBI Taxonomy" id="392032"/>
    <lineage>
        <taxon>Eukaryota</taxon>
        <taxon>Metazoa</taxon>
        <taxon>Spiralia</taxon>
        <taxon>Gnathifera</taxon>
        <taxon>Rotifera</taxon>
        <taxon>Eurotatoria</taxon>
        <taxon>Bdelloidea</taxon>
        <taxon>Philodinida</taxon>
        <taxon>Philodinidae</taxon>
        <taxon>Rotaria</taxon>
    </lineage>
</organism>
<comment type="caution">
    <text evidence="5">The sequence shown here is derived from an EMBL/GenBank/DDBJ whole genome shotgun (WGS) entry which is preliminary data.</text>
</comment>
<keyword evidence="2" id="KW-1133">Transmembrane helix</keyword>
<name>A0A818YCY8_9BILA</name>
<dbReference type="InterPro" id="IPR001304">
    <property type="entry name" value="C-type_lectin-like"/>
</dbReference>
<dbReference type="AlphaFoldDB" id="A0A818YCY8"/>
<feature type="region of interest" description="Disordered" evidence="1">
    <location>
        <begin position="336"/>
        <end position="402"/>
    </location>
</feature>
<protein>
    <recommendedName>
        <fullName evidence="4">C-type lectin domain-containing protein</fullName>
    </recommendedName>
</protein>
<feature type="transmembrane region" description="Helical" evidence="2">
    <location>
        <begin position="306"/>
        <end position="326"/>
    </location>
</feature>
<sequence length="438" mass="49172">MIPYYSFSNFHAVCLFLVISIVWCFNEHCTDDSSCSTSGLKCRLNHCLCPSDAFWAGYTKNCIPCPTGWINLYIFCIYHKTAITHWLDAVSECREMNSTSQLLEINNLNEFYFIQKSIKNILPDNQMKIEVNNNKKELFSSATAFIGSVGRGSSTDKWAYQFGNNSGNSYTSTSPMWCKEKQWGSIIIPAEPSFEHDDGLNITFQALKRWNDSTDACLVSLLETSKQSFLCEIVGDPARFYDQTILSFLFATIKRTLITTTIKKNLITDNQSFVTSQQLSTSALNNTAPSKLNITTGATALNRKQLLFIIIVIAGIFMLIIVIIIVSNMKFKKKDSSKSLKSNKRKSVSRSNSDKKTGEDLQSNSSSVDSPLSNEATTIKKPMQLQRISTDKQYSPSNSSRSINTDKVALWDVMESSLVSSTSHEATKHSSPYKIIQR</sequence>
<dbReference type="Gene3D" id="3.10.100.10">
    <property type="entry name" value="Mannose-Binding Protein A, subunit A"/>
    <property type="match status" value="1"/>
</dbReference>
<accession>A0A818YCY8</accession>
<evidence type="ECO:0000256" key="2">
    <source>
        <dbReference type="SAM" id="Phobius"/>
    </source>
</evidence>
<keyword evidence="2" id="KW-0472">Membrane</keyword>
<evidence type="ECO:0000313" key="5">
    <source>
        <dbReference type="EMBL" id="CAF3751099.1"/>
    </source>
</evidence>
<dbReference type="SMART" id="SM00034">
    <property type="entry name" value="CLECT"/>
    <property type="match status" value="1"/>
</dbReference>
<feature type="compositionally biased region" description="Low complexity" evidence="1">
    <location>
        <begin position="363"/>
        <end position="373"/>
    </location>
</feature>
<dbReference type="Proteomes" id="UP000663869">
    <property type="component" value="Unassembled WGS sequence"/>
</dbReference>
<feature type="region of interest" description="Disordered" evidence="1">
    <location>
        <begin position="418"/>
        <end position="438"/>
    </location>
</feature>
<dbReference type="SUPFAM" id="SSF56436">
    <property type="entry name" value="C-type lectin-like"/>
    <property type="match status" value="1"/>
</dbReference>
<keyword evidence="2" id="KW-0812">Transmembrane</keyword>
<evidence type="ECO:0000313" key="7">
    <source>
        <dbReference type="Proteomes" id="UP000663869"/>
    </source>
</evidence>
<feature type="chain" id="PRO_5035617084" description="C-type lectin domain-containing protein" evidence="3">
    <location>
        <begin position="25"/>
        <end position="438"/>
    </location>
</feature>
<proteinExistence type="predicted"/>
<reference evidence="5" key="1">
    <citation type="submission" date="2021-02" db="EMBL/GenBank/DDBJ databases">
        <authorList>
            <person name="Nowell W R."/>
        </authorList>
    </citation>
    <scope>NUCLEOTIDE SEQUENCE</scope>
</reference>
<evidence type="ECO:0000256" key="3">
    <source>
        <dbReference type="SAM" id="SignalP"/>
    </source>
</evidence>
<keyword evidence="3" id="KW-0732">Signal</keyword>
<evidence type="ECO:0000256" key="1">
    <source>
        <dbReference type="SAM" id="MobiDB-lite"/>
    </source>
</evidence>
<feature type="domain" description="C-type lectin" evidence="4">
    <location>
        <begin position="65"/>
        <end position="232"/>
    </location>
</feature>
<dbReference type="InterPro" id="IPR016187">
    <property type="entry name" value="CTDL_fold"/>
</dbReference>
<evidence type="ECO:0000259" key="4">
    <source>
        <dbReference type="SMART" id="SM00034"/>
    </source>
</evidence>
<dbReference type="Proteomes" id="UP000663862">
    <property type="component" value="Unassembled WGS sequence"/>
</dbReference>
<feature type="compositionally biased region" description="Basic residues" evidence="1">
    <location>
        <begin position="336"/>
        <end position="348"/>
    </location>
</feature>